<accession>A0A7S2JQM9</accession>
<protein>
    <recommendedName>
        <fullName evidence="5">Ubiquitin-like protease family profile domain-containing protein</fullName>
    </recommendedName>
</protein>
<sequence length="690" mass="78663">MRPTLDVVRIAIGKKVFSSGCKMQFQTVSSKIHLEFRNTNGDDDVHVIEADHISEVKYFWSDDSDGRTSPNEFSEIDDQLPFIAMRVQPTTENRLGRYSSSYVQIEKDGDNLSKKWYIVVELRSVEDFKYKLDVCKESCEHFQALFCDEARLTASNTTKYTTTLREDDRQLTTMRITRGSKKKSKKHKSGTDDEKVLLVYPFQGSAREIEDAADGLEQINYLESWKIEAVIVDASVIPQAVNCDNVIEEELPSAVAEIDVLAVQPLTDDTPETASVVSDGDKATVVVPSTRSHFLTIRNEDLERLEQGEFLNDTLVDFWMQWIWRKEPAESKVHFFTSHFFTTLQENDVQGVSSWTVKKGIDIFEKSFIFLPINEHLHWSLCVIVNPGEIMNSCGNHGADVDGEMLVPCIIFLDSLKAHRSSKVAQEVRRWLNFEWKRSDHAENSTNSAPFTKKKMRLFTPKIPYQDNSWDCGVFVCRYAYALYTMYLKGVRIRQKDIRAPAKFKERKILENDVITKSVAFDFDMPEIRMMRDDMKKLVTKLSRVYLKSKETPNSECQGNANDSSSENKLSVHETRKSVESRGACTEFKFEGDETNNDKDTVAVSGLEADNSKVPKETKEDGQTENKLEAEITQNSIKPENTHDENNQKAEETDNGDEDYRTAAGSGQKDFDMLTVDNVVITGYSQADVV</sequence>
<keyword evidence="2" id="KW-0645">Protease</keyword>
<dbReference type="EMBL" id="HBGY01000094">
    <property type="protein sequence ID" value="CAD9553947.1"/>
    <property type="molecule type" value="Transcribed_RNA"/>
</dbReference>
<reference evidence="6" key="1">
    <citation type="submission" date="2021-01" db="EMBL/GenBank/DDBJ databases">
        <authorList>
            <person name="Corre E."/>
            <person name="Pelletier E."/>
            <person name="Niang G."/>
            <person name="Scheremetjew M."/>
            <person name="Finn R."/>
            <person name="Kale V."/>
            <person name="Holt S."/>
            <person name="Cochrane G."/>
            <person name="Meng A."/>
            <person name="Brown T."/>
            <person name="Cohen L."/>
        </authorList>
    </citation>
    <scope>NUCLEOTIDE SEQUENCE</scope>
    <source>
        <strain evidence="6">B650</strain>
    </source>
</reference>
<feature type="domain" description="Ubiquitin-like protease family profile" evidence="5">
    <location>
        <begin position="295"/>
        <end position="483"/>
    </location>
</feature>
<dbReference type="Gene3D" id="3.40.395.10">
    <property type="entry name" value="Adenoviral Proteinase, Chain A"/>
    <property type="match status" value="1"/>
</dbReference>
<evidence type="ECO:0000256" key="2">
    <source>
        <dbReference type="ARBA" id="ARBA00022670"/>
    </source>
</evidence>
<dbReference type="GO" id="GO:0006508">
    <property type="term" value="P:proteolysis"/>
    <property type="evidence" value="ECO:0007669"/>
    <property type="project" value="UniProtKB-KW"/>
</dbReference>
<dbReference type="PANTHER" id="PTHR47764">
    <property type="entry name" value="UBIQUITIN-LIKE-SPECIFIC PROTEASE 2B-RELATED"/>
    <property type="match status" value="1"/>
</dbReference>
<feature type="compositionally biased region" description="Basic and acidic residues" evidence="4">
    <location>
        <begin position="640"/>
        <end position="652"/>
    </location>
</feature>
<feature type="compositionally biased region" description="Basic and acidic residues" evidence="4">
    <location>
        <begin position="588"/>
        <end position="601"/>
    </location>
</feature>
<name>A0A7S2JQM9_9STRA</name>
<dbReference type="SUPFAM" id="SSF54001">
    <property type="entry name" value="Cysteine proteinases"/>
    <property type="match status" value="1"/>
</dbReference>
<dbReference type="GO" id="GO:0008234">
    <property type="term" value="F:cysteine-type peptidase activity"/>
    <property type="evidence" value="ECO:0007669"/>
    <property type="project" value="InterPro"/>
</dbReference>
<dbReference type="PANTHER" id="PTHR47764:SF2">
    <property type="entry name" value="UBIQUITIN-LIKE PROTEASE FAMILY PROFILE DOMAIN-CONTAINING PROTEIN"/>
    <property type="match status" value="1"/>
</dbReference>
<keyword evidence="3" id="KW-0378">Hydrolase</keyword>
<feature type="compositionally biased region" description="Polar residues" evidence="4">
    <location>
        <begin position="554"/>
        <end position="569"/>
    </location>
</feature>
<dbReference type="Pfam" id="PF02902">
    <property type="entry name" value="Peptidase_C48"/>
    <property type="match status" value="1"/>
</dbReference>
<dbReference type="AlphaFoldDB" id="A0A7S2JQM9"/>
<dbReference type="InterPro" id="IPR003653">
    <property type="entry name" value="Peptidase_C48_C"/>
</dbReference>
<evidence type="ECO:0000256" key="1">
    <source>
        <dbReference type="ARBA" id="ARBA00005234"/>
    </source>
</evidence>
<dbReference type="InterPro" id="IPR038765">
    <property type="entry name" value="Papain-like_cys_pep_sf"/>
</dbReference>
<comment type="similarity">
    <text evidence="1">Belongs to the peptidase C48 family.</text>
</comment>
<evidence type="ECO:0000259" key="5">
    <source>
        <dbReference type="PROSITE" id="PS50600"/>
    </source>
</evidence>
<evidence type="ECO:0000256" key="3">
    <source>
        <dbReference type="ARBA" id="ARBA00022801"/>
    </source>
</evidence>
<feature type="compositionally biased region" description="Basic and acidic residues" evidence="4">
    <location>
        <begin position="610"/>
        <end position="630"/>
    </location>
</feature>
<feature type="region of interest" description="Disordered" evidence="4">
    <location>
        <begin position="551"/>
        <end position="669"/>
    </location>
</feature>
<proteinExistence type="inferred from homology"/>
<feature type="compositionally biased region" description="Basic and acidic residues" evidence="4">
    <location>
        <begin position="570"/>
        <end position="580"/>
    </location>
</feature>
<dbReference type="PROSITE" id="PS50600">
    <property type="entry name" value="ULP_PROTEASE"/>
    <property type="match status" value="1"/>
</dbReference>
<evidence type="ECO:0000313" key="6">
    <source>
        <dbReference type="EMBL" id="CAD9553947.1"/>
    </source>
</evidence>
<gene>
    <name evidence="6" type="ORF">LDAN0321_LOCUS61</name>
</gene>
<organism evidence="6">
    <name type="scientific">Leptocylindrus danicus</name>
    <dbReference type="NCBI Taxonomy" id="163516"/>
    <lineage>
        <taxon>Eukaryota</taxon>
        <taxon>Sar</taxon>
        <taxon>Stramenopiles</taxon>
        <taxon>Ochrophyta</taxon>
        <taxon>Bacillariophyta</taxon>
        <taxon>Coscinodiscophyceae</taxon>
        <taxon>Chaetocerotophycidae</taxon>
        <taxon>Leptocylindrales</taxon>
        <taxon>Leptocylindraceae</taxon>
        <taxon>Leptocylindrus</taxon>
    </lineage>
</organism>
<evidence type="ECO:0000256" key="4">
    <source>
        <dbReference type="SAM" id="MobiDB-lite"/>
    </source>
</evidence>